<gene>
    <name evidence="4" type="ORF">NK718_05420</name>
</gene>
<accession>A0ABT1L8X7</accession>
<dbReference type="InterPro" id="IPR019752">
    <property type="entry name" value="Pyrv/ketoisovalerate_OxRed_cat"/>
</dbReference>
<comment type="caution">
    <text evidence="4">The sequence shown here is derived from an EMBL/GenBank/DDBJ whole genome shotgun (WGS) entry which is preliminary data.</text>
</comment>
<dbReference type="Proteomes" id="UP001205890">
    <property type="component" value="Unassembled WGS sequence"/>
</dbReference>
<keyword evidence="1" id="KW-0560">Oxidoreductase</keyword>
<dbReference type="Pfam" id="PF01558">
    <property type="entry name" value="POR"/>
    <property type="match status" value="1"/>
</dbReference>
<dbReference type="EMBL" id="JANCLU010000004">
    <property type="protein sequence ID" value="MCP8937947.1"/>
    <property type="molecule type" value="Genomic_DNA"/>
</dbReference>
<feature type="domain" description="Pyruvate/ketoisovalerate oxidoreductase catalytic" evidence="2">
    <location>
        <begin position="22"/>
        <end position="213"/>
    </location>
</feature>
<dbReference type="InterPro" id="IPR046667">
    <property type="entry name" value="DUF6537"/>
</dbReference>
<evidence type="ECO:0000313" key="5">
    <source>
        <dbReference type="Proteomes" id="UP001205890"/>
    </source>
</evidence>
<dbReference type="Gene3D" id="3.40.920.10">
    <property type="entry name" value="Pyruvate-ferredoxin oxidoreductase, PFOR, domain III"/>
    <property type="match status" value="1"/>
</dbReference>
<feature type="domain" description="DUF6537" evidence="3">
    <location>
        <begin position="261"/>
        <end position="473"/>
    </location>
</feature>
<sequence>MNAPVNPHAQARAIRIAVLAMGGEGGGVLADWIVSLAEHGGYIAQSTSVPGVAQRTGATIYYLELFPRAAAEAAGRLPVLALMPAPGDVDIVIASELMEAGRAVQRGLVTPDRTTLIASTNRVYAMTEKIALADGRVEDPVLRDACRTAAKRFIACDMAAIAERSGSVISAAMFGALASAGVLPFAREDFEATIARAGVGVAASKRAFAEAYEVAAGRAPDTPLPDPRSRKAEILAHRPPPDDAAALEREAADALPAEAMEIAKAGIERLADYQDIAYARLYLHRLKAVAEADRAHGDGSFRLTSETARHLALGMAYEDTIRVAELKTRASRFERVAKEVRLKPGQILEIEEYLHPRLQEIAETVPAWLGKAMLRPGALRNLIERLTSEGRTVKTTSVRGFLQLYAVASLKPWRRKSLRYTAEQDHLEGWLAQVRATAATDYALALELVECRNLVKGYGDTHERGRASYARIVGLLPRVAALATPAAALAQLRAAALADETGAKLEEATARLGLA</sequence>
<dbReference type="InterPro" id="IPR002869">
    <property type="entry name" value="Pyrv_flavodox_OxRed_cen"/>
</dbReference>
<organism evidence="4 5">
    <name type="scientific">Alsobacter ponti</name>
    <dbReference type="NCBI Taxonomy" id="2962936"/>
    <lineage>
        <taxon>Bacteria</taxon>
        <taxon>Pseudomonadati</taxon>
        <taxon>Pseudomonadota</taxon>
        <taxon>Alphaproteobacteria</taxon>
        <taxon>Hyphomicrobiales</taxon>
        <taxon>Alsobacteraceae</taxon>
        <taxon>Alsobacter</taxon>
    </lineage>
</organism>
<dbReference type="NCBIfam" id="NF006179">
    <property type="entry name" value="PRK08312.1"/>
    <property type="match status" value="1"/>
</dbReference>
<reference evidence="4 5" key="1">
    <citation type="submission" date="2022-07" db="EMBL/GenBank/DDBJ databases">
        <authorList>
            <person name="Li W.-J."/>
            <person name="Deng Q.-Q."/>
        </authorList>
    </citation>
    <scope>NUCLEOTIDE SEQUENCE [LARGE SCALE GENOMIC DNA]</scope>
    <source>
        <strain evidence="4 5">SYSU M60028</strain>
    </source>
</reference>
<dbReference type="RefSeq" id="WP_254739381.1">
    <property type="nucleotide sequence ID" value="NZ_JANCLU010000004.1"/>
</dbReference>
<evidence type="ECO:0000313" key="4">
    <source>
        <dbReference type="EMBL" id="MCP8937947.1"/>
    </source>
</evidence>
<evidence type="ECO:0000259" key="3">
    <source>
        <dbReference type="Pfam" id="PF20169"/>
    </source>
</evidence>
<keyword evidence="5" id="KW-1185">Reference proteome</keyword>
<proteinExistence type="predicted"/>
<name>A0ABT1L8X7_9HYPH</name>
<dbReference type="Pfam" id="PF20169">
    <property type="entry name" value="DUF6537"/>
    <property type="match status" value="1"/>
</dbReference>
<protein>
    <submittedName>
        <fullName evidence="4">Indolepyruvate oxidoreductase subunit beta family protein</fullName>
    </submittedName>
</protein>
<evidence type="ECO:0000256" key="1">
    <source>
        <dbReference type="ARBA" id="ARBA00023002"/>
    </source>
</evidence>
<evidence type="ECO:0000259" key="2">
    <source>
        <dbReference type="Pfam" id="PF01558"/>
    </source>
</evidence>